<dbReference type="EMBL" id="CM001439">
    <property type="protein sequence ID" value="EHR51864.1"/>
    <property type="molecule type" value="Genomic_DNA"/>
</dbReference>
<name>H5WZS7_9PSEU</name>
<keyword evidence="9" id="KW-1185">Reference proteome</keyword>
<keyword evidence="4 7" id="KW-0560">Oxidoreductase</keyword>
<dbReference type="AlphaFoldDB" id="H5WZS7"/>
<dbReference type="PROSITE" id="PS00086">
    <property type="entry name" value="CYTOCHROME_P450"/>
    <property type="match status" value="1"/>
</dbReference>
<evidence type="ECO:0000256" key="4">
    <source>
        <dbReference type="ARBA" id="ARBA00023002"/>
    </source>
</evidence>
<proteinExistence type="inferred from homology"/>
<dbReference type="PRINTS" id="PR00359">
    <property type="entry name" value="BP450"/>
</dbReference>
<evidence type="ECO:0000256" key="6">
    <source>
        <dbReference type="ARBA" id="ARBA00023033"/>
    </source>
</evidence>
<protein>
    <submittedName>
        <fullName evidence="8">Cytochrome P450</fullName>
    </submittedName>
</protein>
<dbReference type="PANTHER" id="PTHR46696:SF1">
    <property type="entry name" value="CYTOCHROME P450 YJIB-RELATED"/>
    <property type="match status" value="1"/>
</dbReference>
<dbReference type="PANTHER" id="PTHR46696">
    <property type="entry name" value="P450, PUTATIVE (EUROFUNG)-RELATED"/>
    <property type="match status" value="1"/>
</dbReference>
<evidence type="ECO:0000256" key="1">
    <source>
        <dbReference type="ARBA" id="ARBA00010617"/>
    </source>
</evidence>
<comment type="similarity">
    <text evidence="1 7">Belongs to the cytochrome P450 family.</text>
</comment>
<keyword evidence="6 7" id="KW-0503">Monooxygenase</keyword>
<dbReference type="GO" id="GO:0016705">
    <property type="term" value="F:oxidoreductase activity, acting on paired donors, with incorporation or reduction of molecular oxygen"/>
    <property type="evidence" value="ECO:0007669"/>
    <property type="project" value="InterPro"/>
</dbReference>
<sequence>MTDAVASQVPVIRLDPTGADHHGEAARMRELGPVVRVILPGEVPVWAVTEHALLAELVTDPRVSKDWRNWSAVQRGEITDDWPLVGMIKVTNMVTADDSHHLRLRRPVTRTFTRGRVEQLRPRITEIINTLLDELPGHAAADGSVDLRQFYAYPVPMQVICELVGVPWDWRPRLRELVDSIFRTDTTPEEVVRTQRDRHEMLNRLVQLHRDEPGDDLTSALIATQEQDAESLTDEELVDTLWLLLTAGHETTLSLIVNGVRALLTHPDQLAIARTAGVDTWAAVVEETLRWDAPIGNFPARYPREDITIAGVTIPAGDAILAPYSGVGRDPAQHGSDADRFDITRKPAKHLAFGGGPHLCLGAHLARMEAQIALPELFARYPDIRLAVDPEQLRPVPSFFSNSASSLPVLLGDSRD</sequence>
<evidence type="ECO:0000256" key="2">
    <source>
        <dbReference type="ARBA" id="ARBA00022617"/>
    </source>
</evidence>
<reference evidence="8 9" key="1">
    <citation type="journal article" date="2012" name="Stand. Genomic Sci.">
        <title>Genome sequence of the ocean sediment bacterium Saccharomonospora marina type strain (XMU15(T)).</title>
        <authorList>
            <person name="Klenk H.P."/>
            <person name="Lu M."/>
            <person name="Lucas S."/>
            <person name="Lapidus A."/>
            <person name="Copeland A."/>
            <person name="Pitluck S."/>
            <person name="Goodwin L.A."/>
            <person name="Han C."/>
            <person name="Tapia R."/>
            <person name="Brambilla E.M."/>
            <person name="Potter G."/>
            <person name="Land M."/>
            <person name="Ivanova N."/>
            <person name="Rohde M."/>
            <person name="Goker M."/>
            <person name="Detter J.C."/>
            <person name="Li W.J."/>
            <person name="Kyrpides N.C."/>
            <person name="Woyke T."/>
        </authorList>
    </citation>
    <scope>NUCLEOTIDE SEQUENCE [LARGE SCALE GENOMIC DNA]</scope>
    <source>
        <strain evidence="8 9">XMU15</strain>
    </source>
</reference>
<dbReference type="eggNOG" id="COG2124">
    <property type="taxonomic scope" value="Bacteria"/>
</dbReference>
<dbReference type="RefSeq" id="WP_009155246.1">
    <property type="nucleotide sequence ID" value="NZ_CM001439.1"/>
</dbReference>
<dbReference type="GO" id="GO:0004497">
    <property type="term" value="F:monooxygenase activity"/>
    <property type="evidence" value="ECO:0007669"/>
    <property type="project" value="UniProtKB-KW"/>
</dbReference>
<keyword evidence="3 7" id="KW-0479">Metal-binding</keyword>
<dbReference type="Pfam" id="PF00067">
    <property type="entry name" value="p450"/>
    <property type="match status" value="2"/>
</dbReference>
<keyword evidence="2 7" id="KW-0349">Heme</keyword>
<gene>
    <name evidence="8" type="ORF">SacmaDRAFT_3650</name>
</gene>
<evidence type="ECO:0000313" key="9">
    <source>
        <dbReference type="Proteomes" id="UP000004926"/>
    </source>
</evidence>
<dbReference type="InterPro" id="IPR017972">
    <property type="entry name" value="Cyt_P450_CS"/>
</dbReference>
<dbReference type="STRING" id="882083.SacmaDRAFT_3650"/>
<evidence type="ECO:0000256" key="3">
    <source>
        <dbReference type="ARBA" id="ARBA00022723"/>
    </source>
</evidence>
<dbReference type="PRINTS" id="PR00385">
    <property type="entry name" value="P450"/>
</dbReference>
<dbReference type="Proteomes" id="UP000004926">
    <property type="component" value="Chromosome"/>
</dbReference>
<dbReference type="SUPFAM" id="SSF48264">
    <property type="entry name" value="Cytochrome P450"/>
    <property type="match status" value="1"/>
</dbReference>
<dbReference type="CDD" id="cd11029">
    <property type="entry name" value="CYP107-like"/>
    <property type="match status" value="1"/>
</dbReference>
<dbReference type="Gene3D" id="1.10.630.10">
    <property type="entry name" value="Cytochrome P450"/>
    <property type="match status" value="1"/>
</dbReference>
<dbReference type="FunFam" id="1.10.630.10:FF:000018">
    <property type="entry name" value="Cytochrome P450 monooxygenase"/>
    <property type="match status" value="1"/>
</dbReference>
<dbReference type="InterPro" id="IPR001128">
    <property type="entry name" value="Cyt_P450"/>
</dbReference>
<dbReference type="InterPro" id="IPR002397">
    <property type="entry name" value="Cyt_P450_B"/>
</dbReference>
<keyword evidence="5 7" id="KW-0408">Iron</keyword>
<dbReference type="GO" id="GO:0020037">
    <property type="term" value="F:heme binding"/>
    <property type="evidence" value="ECO:0007669"/>
    <property type="project" value="InterPro"/>
</dbReference>
<evidence type="ECO:0000256" key="5">
    <source>
        <dbReference type="ARBA" id="ARBA00023004"/>
    </source>
</evidence>
<dbReference type="HOGENOM" id="CLU_033716_1_2_11"/>
<organism evidence="8 9">
    <name type="scientific">Saccharomonospora marina XMU15</name>
    <dbReference type="NCBI Taxonomy" id="882083"/>
    <lineage>
        <taxon>Bacteria</taxon>
        <taxon>Bacillati</taxon>
        <taxon>Actinomycetota</taxon>
        <taxon>Actinomycetes</taxon>
        <taxon>Pseudonocardiales</taxon>
        <taxon>Pseudonocardiaceae</taxon>
        <taxon>Saccharomonospora</taxon>
    </lineage>
</organism>
<evidence type="ECO:0000256" key="7">
    <source>
        <dbReference type="RuleBase" id="RU000461"/>
    </source>
</evidence>
<accession>H5WZS7</accession>
<evidence type="ECO:0000313" key="8">
    <source>
        <dbReference type="EMBL" id="EHR51864.1"/>
    </source>
</evidence>
<dbReference type="GO" id="GO:0005506">
    <property type="term" value="F:iron ion binding"/>
    <property type="evidence" value="ECO:0007669"/>
    <property type="project" value="InterPro"/>
</dbReference>
<dbReference type="OrthoDB" id="5500002at2"/>
<dbReference type="InterPro" id="IPR036396">
    <property type="entry name" value="Cyt_P450_sf"/>
</dbReference>